<proteinExistence type="inferred from homology"/>
<organism evidence="14 15">
    <name type="scientific">Sporormia fimetaria CBS 119925</name>
    <dbReference type="NCBI Taxonomy" id="1340428"/>
    <lineage>
        <taxon>Eukaryota</taxon>
        <taxon>Fungi</taxon>
        <taxon>Dikarya</taxon>
        <taxon>Ascomycota</taxon>
        <taxon>Pezizomycotina</taxon>
        <taxon>Dothideomycetes</taxon>
        <taxon>Pleosporomycetidae</taxon>
        <taxon>Pleosporales</taxon>
        <taxon>Sporormiaceae</taxon>
        <taxon>Sporormia</taxon>
    </lineage>
</organism>
<dbReference type="GO" id="GO:0006612">
    <property type="term" value="P:protein targeting to membrane"/>
    <property type="evidence" value="ECO:0007669"/>
    <property type="project" value="TreeGrafter"/>
</dbReference>
<evidence type="ECO:0000313" key="15">
    <source>
        <dbReference type="Proteomes" id="UP000799440"/>
    </source>
</evidence>
<keyword evidence="2 11" id="KW-0808">Transferase</keyword>
<dbReference type="Pfam" id="PF01529">
    <property type="entry name" value="DHHC"/>
    <property type="match status" value="1"/>
</dbReference>
<comment type="domain">
    <text evidence="11">The DHHC domain is required for palmitoyltransferase activity.</text>
</comment>
<keyword evidence="6" id="KW-0564">Palmitate</keyword>
<dbReference type="AlphaFoldDB" id="A0A6A6UYC5"/>
<dbReference type="PANTHER" id="PTHR22883">
    <property type="entry name" value="ZINC FINGER DHHC DOMAIN CONTAINING PROTEIN"/>
    <property type="match status" value="1"/>
</dbReference>
<dbReference type="EC" id="2.3.1.225" evidence="11"/>
<evidence type="ECO:0000256" key="6">
    <source>
        <dbReference type="ARBA" id="ARBA00023139"/>
    </source>
</evidence>
<dbReference type="GO" id="GO:0005794">
    <property type="term" value="C:Golgi apparatus"/>
    <property type="evidence" value="ECO:0007669"/>
    <property type="project" value="TreeGrafter"/>
</dbReference>
<keyword evidence="5 11" id="KW-0472">Membrane</keyword>
<feature type="transmembrane region" description="Helical" evidence="11">
    <location>
        <begin position="58"/>
        <end position="80"/>
    </location>
</feature>
<evidence type="ECO:0000256" key="12">
    <source>
        <dbReference type="SAM" id="MobiDB-lite"/>
    </source>
</evidence>
<dbReference type="PROSITE" id="PS50216">
    <property type="entry name" value="DHHC"/>
    <property type="match status" value="1"/>
</dbReference>
<dbReference type="GO" id="GO:0019706">
    <property type="term" value="F:protein-cysteine S-palmitoyltransferase activity"/>
    <property type="evidence" value="ECO:0007669"/>
    <property type="project" value="UniProtKB-EC"/>
</dbReference>
<comment type="subcellular location">
    <subcellularLocation>
        <location evidence="1">Membrane</location>
        <topology evidence="1">Multi-pass membrane protein</topology>
    </subcellularLocation>
</comment>
<keyword evidence="3 11" id="KW-0812">Transmembrane</keyword>
<comment type="catalytic activity">
    <reaction evidence="10 11">
        <text>L-cysteinyl-[protein] + hexadecanoyl-CoA = S-hexadecanoyl-L-cysteinyl-[protein] + CoA</text>
        <dbReference type="Rhea" id="RHEA:36683"/>
        <dbReference type="Rhea" id="RHEA-COMP:10131"/>
        <dbReference type="Rhea" id="RHEA-COMP:11032"/>
        <dbReference type="ChEBI" id="CHEBI:29950"/>
        <dbReference type="ChEBI" id="CHEBI:57287"/>
        <dbReference type="ChEBI" id="CHEBI:57379"/>
        <dbReference type="ChEBI" id="CHEBI:74151"/>
        <dbReference type="EC" id="2.3.1.225"/>
    </reaction>
</comment>
<evidence type="ECO:0000256" key="3">
    <source>
        <dbReference type="ARBA" id="ARBA00022692"/>
    </source>
</evidence>
<feature type="compositionally biased region" description="Basic and acidic residues" evidence="12">
    <location>
        <begin position="365"/>
        <end position="377"/>
    </location>
</feature>
<evidence type="ECO:0000256" key="2">
    <source>
        <dbReference type="ARBA" id="ARBA00022679"/>
    </source>
</evidence>
<reference evidence="14" key="1">
    <citation type="journal article" date="2020" name="Stud. Mycol.">
        <title>101 Dothideomycetes genomes: a test case for predicting lifestyles and emergence of pathogens.</title>
        <authorList>
            <person name="Haridas S."/>
            <person name="Albert R."/>
            <person name="Binder M."/>
            <person name="Bloem J."/>
            <person name="Labutti K."/>
            <person name="Salamov A."/>
            <person name="Andreopoulos B."/>
            <person name="Baker S."/>
            <person name="Barry K."/>
            <person name="Bills G."/>
            <person name="Bluhm B."/>
            <person name="Cannon C."/>
            <person name="Castanera R."/>
            <person name="Culley D."/>
            <person name="Daum C."/>
            <person name="Ezra D."/>
            <person name="Gonzalez J."/>
            <person name="Henrissat B."/>
            <person name="Kuo A."/>
            <person name="Liang C."/>
            <person name="Lipzen A."/>
            <person name="Lutzoni F."/>
            <person name="Magnuson J."/>
            <person name="Mondo S."/>
            <person name="Nolan M."/>
            <person name="Ohm R."/>
            <person name="Pangilinan J."/>
            <person name="Park H.-J."/>
            <person name="Ramirez L."/>
            <person name="Alfaro M."/>
            <person name="Sun H."/>
            <person name="Tritt A."/>
            <person name="Yoshinaga Y."/>
            <person name="Zwiers L.-H."/>
            <person name="Turgeon B."/>
            <person name="Goodwin S."/>
            <person name="Spatafora J."/>
            <person name="Crous P."/>
            <person name="Grigoriev I."/>
        </authorList>
    </citation>
    <scope>NUCLEOTIDE SEQUENCE</scope>
    <source>
        <strain evidence="14">CBS 119925</strain>
    </source>
</reference>
<dbReference type="PANTHER" id="PTHR22883:SF23">
    <property type="entry name" value="PALMITOYLTRANSFERASE ZDHHC6"/>
    <property type="match status" value="1"/>
</dbReference>
<evidence type="ECO:0000256" key="1">
    <source>
        <dbReference type="ARBA" id="ARBA00004141"/>
    </source>
</evidence>
<dbReference type="InterPro" id="IPR001594">
    <property type="entry name" value="Palmitoyltrfase_DHHC"/>
</dbReference>
<evidence type="ECO:0000256" key="9">
    <source>
        <dbReference type="ARBA" id="ARBA00038298"/>
    </source>
</evidence>
<keyword evidence="15" id="KW-1185">Reference proteome</keyword>
<gene>
    <name evidence="14" type="ORF">M011DRAFT_410918</name>
</gene>
<protein>
    <recommendedName>
        <fullName evidence="11">Palmitoyltransferase</fullName>
        <ecNumber evidence="11">2.3.1.225</ecNumber>
    </recommendedName>
</protein>
<dbReference type="GO" id="GO:0016020">
    <property type="term" value="C:membrane"/>
    <property type="evidence" value="ECO:0007669"/>
    <property type="project" value="UniProtKB-SubCell"/>
</dbReference>
<accession>A0A6A6UYC5</accession>
<keyword evidence="8 11" id="KW-0012">Acyltransferase</keyword>
<feature type="transmembrane region" description="Helical" evidence="11">
    <location>
        <begin position="201"/>
        <end position="225"/>
    </location>
</feature>
<evidence type="ECO:0000313" key="14">
    <source>
        <dbReference type="EMBL" id="KAF2743268.1"/>
    </source>
</evidence>
<dbReference type="InterPro" id="IPR039859">
    <property type="entry name" value="PFA4/ZDH16/20/ERF2-like"/>
</dbReference>
<keyword evidence="4 11" id="KW-1133">Transmembrane helix</keyword>
<evidence type="ECO:0000259" key="13">
    <source>
        <dbReference type="Pfam" id="PF01529"/>
    </source>
</evidence>
<dbReference type="Proteomes" id="UP000799440">
    <property type="component" value="Unassembled WGS sequence"/>
</dbReference>
<name>A0A6A6UYC5_9PLEO</name>
<evidence type="ECO:0000256" key="5">
    <source>
        <dbReference type="ARBA" id="ARBA00023136"/>
    </source>
</evidence>
<sequence>MDQKANQVMAIILPLLEVGGIAYATYVVIYLVCVQYLMHPTPGFPVHPHPVDARKATGVALIVVYCILLLVFAVTFLRLLHVIWTNPGTVSLGEQREKDRVSTSYFDRMDAFICDYHGRPIWCSECGNWKPDRTHHSSQLGRCVKRMDHYCPYAGGIVSETSHKFFVQFLFYGFLYTGFVLIVMSVFLAERSKNSLSKPATWIVLLGLSALFFLFTFGMFCTTFYNLAINYTTIEIVQKGNVYNIAMLGKSSCPSSSSASAPTEQQQQTGILAEIQRTPSRSYIVVQTQPGENPWDRGAVQNIRDIMGDNILSWFLPLRMSPCITGRDQRGEFGWGPAVTKLMDQYGAGAAYGRPPKTRRRRSSRGVEHVHDPHGWR</sequence>
<evidence type="ECO:0000256" key="10">
    <source>
        <dbReference type="ARBA" id="ARBA00048048"/>
    </source>
</evidence>
<feature type="transmembrane region" description="Helical" evidence="11">
    <location>
        <begin position="169"/>
        <end position="189"/>
    </location>
</feature>
<evidence type="ECO:0000256" key="7">
    <source>
        <dbReference type="ARBA" id="ARBA00023288"/>
    </source>
</evidence>
<evidence type="ECO:0000256" key="8">
    <source>
        <dbReference type="ARBA" id="ARBA00023315"/>
    </source>
</evidence>
<feature type="region of interest" description="Disordered" evidence="12">
    <location>
        <begin position="348"/>
        <end position="377"/>
    </location>
</feature>
<feature type="transmembrane region" description="Helical" evidence="11">
    <location>
        <begin position="12"/>
        <end position="38"/>
    </location>
</feature>
<keyword evidence="7" id="KW-0449">Lipoprotein</keyword>
<comment type="similarity">
    <text evidence="9">Belongs to the DHHC palmitoyltransferase family. PFA5 subfamily.</text>
</comment>
<evidence type="ECO:0000256" key="11">
    <source>
        <dbReference type="RuleBase" id="RU079119"/>
    </source>
</evidence>
<feature type="domain" description="Palmitoyltransferase DHHC" evidence="13">
    <location>
        <begin position="121"/>
        <end position="239"/>
    </location>
</feature>
<evidence type="ECO:0000256" key="4">
    <source>
        <dbReference type="ARBA" id="ARBA00022989"/>
    </source>
</evidence>
<dbReference type="GO" id="GO:0005783">
    <property type="term" value="C:endoplasmic reticulum"/>
    <property type="evidence" value="ECO:0007669"/>
    <property type="project" value="TreeGrafter"/>
</dbReference>
<dbReference type="EMBL" id="MU006598">
    <property type="protein sequence ID" value="KAF2743268.1"/>
    <property type="molecule type" value="Genomic_DNA"/>
</dbReference>
<dbReference type="OrthoDB" id="331948at2759"/>